<comment type="caution">
    <text evidence="2">The sequence shown here is derived from an EMBL/GenBank/DDBJ whole genome shotgun (WGS) entry which is preliminary data.</text>
</comment>
<dbReference type="Proteomes" id="UP000053941">
    <property type="component" value="Unassembled WGS sequence"/>
</dbReference>
<feature type="transmembrane region" description="Helical" evidence="1">
    <location>
        <begin position="38"/>
        <end position="56"/>
    </location>
</feature>
<feature type="transmembrane region" description="Helical" evidence="1">
    <location>
        <begin position="151"/>
        <end position="171"/>
    </location>
</feature>
<evidence type="ECO:0000313" key="3">
    <source>
        <dbReference type="Proteomes" id="UP000053941"/>
    </source>
</evidence>
<keyword evidence="1" id="KW-0812">Transmembrane</keyword>
<gene>
    <name evidence="2" type="ORF">ABR60_05310</name>
</gene>
<keyword evidence="1" id="KW-1133">Transmembrane helix</keyword>
<dbReference type="AlphaFoldDB" id="A0A0R2NP50"/>
<organism evidence="2 3">
    <name type="scientific">Actinobacteria bacterium BACL2 MAG-120802-bin41</name>
    <dbReference type="NCBI Taxonomy" id="1655568"/>
    <lineage>
        <taxon>Bacteria</taxon>
        <taxon>Bacillati</taxon>
        <taxon>Actinomycetota</taxon>
        <taxon>Actinomycetes</taxon>
        <taxon>Actinomycetes incertae sedis</taxon>
        <taxon>ac1 cluster</taxon>
    </lineage>
</organism>
<accession>A0A0R2NP50</accession>
<protein>
    <submittedName>
        <fullName evidence="2">Uncharacterized protein</fullName>
    </submittedName>
</protein>
<evidence type="ECO:0000256" key="1">
    <source>
        <dbReference type="SAM" id="Phobius"/>
    </source>
</evidence>
<dbReference type="EMBL" id="LIAS01000260">
    <property type="protein sequence ID" value="KRO27164.1"/>
    <property type="molecule type" value="Genomic_DNA"/>
</dbReference>
<keyword evidence="1" id="KW-0472">Membrane</keyword>
<sequence>MLKKNKIYWMEGTTKKDIEGLLKNQGFNWLRSQRNRRIFVLGYALILALLASGSYYKQFKEWFAVDSLIPLFVLIAITLLTLAGFSLLRVSVRGIAEAPDELLDERQRSIRNSNYRYSYLLLGYVVIVFMILLSIAPENRPFSEGEQGDAGFVYISLLMTMASLPSMVMAWRERDI</sequence>
<feature type="transmembrane region" description="Helical" evidence="1">
    <location>
        <begin position="117"/>
        <end position="136"/>
    </location>
</feature>
<name>A0A0R2NP50_9ACTN</name>
<feature type="transmembrane region" description="Helical" evidence="1">
    <location>
        <begin position="68"/>
        <end position="88"/>
    </location>
</feature>
<reference evidence="2 3" key="1">
    <citation type="submission" date="2015-10" db="EMBL/GenBank/DDBJ databases">
        <title>Metagenome-Assembled Genomes uncover a global brackish microbiome.</title>
        <authorList>
            <person name="Hugerth L.W."/>
            <person name="Larsson J."/>
            <person name="Alneberg J."/>
            <person name="Lindh M.V."/>
            <person name="Legrand C."/>
            <person name="Pinhassi J."/>
            <person name="Andersson A.F."/>
        </authorList>
    </citation>
    <scope>NUCLEOTIDE SEQUENCE [LARGE SCALE GENOMIC DNA]</scope>
    <source>
        <strain evidence="2">BACL2 MAG-120802-bin41</strain>
    </source>
</reference>
<proteinExistence type="predicted"/>
<evidence type="ECO:0000313" key="2">
    <source>
        <dbReference type="EMBL" id="KRO27164.1"/>
    </source>
</evidence>